<protein>
    <submittedName>
        <fullName evidence="2">Protein transport protein Sec16A</fullName>
    </submittedName>
</protein>
<feature type="compositionally biased region" description="Pro residues" evidence="1">
    <location>
        <begin position="428"/>
        <end position="445"/>
    </location>
</feature>
<feature type="compositionally biased region" description="Basic residues" evidence="1">
    <location>
        <begin position="1306"/>
        <end position="1317"/>
    </location>
</feature>
<feature type="compositionally biased region" description="Polar residues" evidence="1">
    <location>
        <begin position="607"/>
        <end position="621"/>
    </location>
</feature>
<sequence>MSWMKRGQGGVPPPAADQSQYGAPQPYGNQQNMYPNYQGTPSNIAQHQQQYWQQQQQQQTQPAYNQQYGQMYPQQSYGNNANQYYQQPTQYNQNFSNQNYNSTQQAYPQNYYPNQSMPQQSYPQNKVNNDGWEDNWDWGWEDSSKQKPVTNQIAQQLNTSQAQACTNANVIEESFASTNTWNWAMEEKKEPQEQSSTSTQANKELAQQPTGSKPQLSSQHESNIQSNVNHPSQPEHSSSEVKTLSDKDVVKEQLPNLALGKRFHLENLTPQWSIESQMSQESSDGPHTQSEGTFRSENQSRNSSKSSPGLNTDNSNFNYTQSGIEEMYTQGTEWSNHSNDDSTKVDSHKSNSSRRESHDELSSSLQDMSISNTDNTPAPDNDFEHTLHDSLPPPVQPPPSTSPVELAQPLSSSMPPPPPVSAATNQPAPIPSGTLPPPTSFPPPSASQNPFKHAGPFSHRNISKNHSNIPSQPFPPQMANTNLTSPSVVSKISQGNRMPIGFGANLETTPDNSERPDQPQAASFAPLPVSQQIPDNMEVAPQRDRNEYLQTEHLSSVDFGENTDFTQNVPPPGLRRMVVGQQETEYGQNLNISGDEPPPGLARMVPGQQTESDGYNQSNDNYLERHVDGQITDNGGRPFRQADGQQTPDNYSQGPPNRGSDRRPIGLDRMVPGEPSNNEYMQYQAGNYGGSNEPRVVTGVDHDYPLHVEAGPPEVREQNVDGSDYTETAVRNPTRNVIGLREVTNDSSVEFVAAPGDEQRERELTMEGENLQDLSVISGAEMTFSREQMFDVVSGNVTELANDASESVEYPANGSRRQSVNRVNTSGEDSDRDRTFKSSPRRDREKQKSSRDRDRDRERDKDGRYSRGDRKYDRDPGRRSGRDGRRSEKDRRDRDREGKERDRLERDGSPEAPRQRRSARGRRYDTEDTDYYSDRERERSDRADRTDRRYRDIDPTRKYGNLRREEEQRRRGEAYSSPSRAGSREATATDEEPPATERRRRDRDRDRDRRWRTDRSERGDRADRPDRPDRPDRETDPYYLGGYGAYGSGYGDPFLLQRQQYSYYERLRRTDPAAYMRLYKQLMAAPHAPHAPHAAYTDGYGSLGYEVRGEERASVHSGRSSAAGLKPADTVQLSGGNVTCALRRELNTDASLNLQLEESTVRSERMTPFKYSTAHVKGTLSARHVVVVRAAYPADGRPATVQLLPLAAATARLPARAHLLAYPGPLLRGVTHKKSVIEYCSSRAAEAAAGGGAGGAADPLGRLLVWELLALLLRQNGVVVGTDIAELLMNNAREHEYAHAPSPRIGRSRPSLHRRRTSLPPRRSPAPLVAGSRAGSGAEGERVVSPESNARPDLPLAQNKPSPVNSETTILDVNMHVADVAASAGEEGAEGEEGADRRT</sequence>
<feature type="region of interest" description="Disordered" evidence="1">
    <location>
        <begin position="1297"/>
        <end position="1399"/>
    </location>
</feature>
<dbReference type="STRING" id="66420.A0A194PQR9"/>
<feature type="compositionally biased region" description="Polar residues" evidence="1">
    <location>
        <begin position="815"/>
        <end position="827"/>
    </location>
</feature>
<feature type="compositionally biased region" description="Basic and acidic residues" evidence="1">
    <location>
        <begin position="995"/>
        <end position="1036"/>
    </location>
</feature>
<evidence type="ECO:0000313" key="3">
    <source>
        <dbReference type="Proteomes" id="UP000053268"/>
    </source>
</evidence>
<name>A0A194PQR9_PAPXU</name>
<feature type="compositionally biased region" description="Low complexity" evidence="1">
    <location>
        <begin position="46"/>
        <end position="64"/>
    </location>
</feature>
<evidence type="ECO:0000313" key="2">
    <source>
        <dbReference type="EMBL" id="KPI95308.1"/>
    </source>
</evidence>
<feature type="compositionally biased region" description="Polar residues" evidence="1">
    <location>
        <begin position="193"/>
        <end position="236"/>
    </location>
</feature>
<feature type="compositionally biased region" description="Polar residues" evidence="1">
    <location>
        <begin position="362"/>
        <end position="378"/>
    </location>
</feature>
<feature type="region of interest" description="Disordered" evidence="1">
    <location>
        <begin position="806"/>
        <end position="1040"/>
    </location>
</feature>
<feature type="compositionally biased region" description="Low complexity" evidence="1">
    <location>
        <begin position="1318"/>
        <end position="1336"/>
    </location>
</feature>
<feature type="region of interest" description="Disordered" evidence="1">
    <location>
        <begin position="588"/>
        <end position="676"/>
    </location>
</feature>
<evidence type="ECO:0000256" key="1">
    <source>
        <dbReference type="SAM" id="MobiDB-lite"/>
    </source>
</evidence>
<feature type="compositionally biased region" description="Polar residues" evidence="1">
    <location>
        <begin position="478"/>
        <end position="496"/>
    </location>
</feature>
<feature type="compositionally biased region" description="Low complexity" evidence="1">
    <location>
        <begin position="295"/>
        <end position="307"/>
    </location>
</feature>
<organism evidence="2 3">
    <name type="scientific">Papilio xuthus</name>
    <name type="common">Asian swallowtail butterfly</name>
    <dbReference type="NCBI Taxonomy" id="66420"/>
    <lineage>
        <taxon>Eukaryota</taxon>
        <taxon>Metazoa</taxon>
        <taxon>Ecdysozoa</taxon>
        <taxon>Arthropoda</taxon>
        <taxon>Hexapoda</taxon>
        <taxon>Insecta</taxon>
        <taxon>Pterygota</taxon>
        <taxon>Neoptera</taxon>
        <taxon>Endopterygota</taxon>
        <taxon>Lepidoptera</taxon>
        <taxon>Glossata</taxon>
        <taxon>Ditrysia</taxon>
        <taxon>Papilionoidea</taxon>
        <taxon>Papilionidae</taxon>
        <taxon>Papilioninae</taxon>
        <taxon>Papilio</taxon>
    </lineage>
</organism>
<feature type="compositionally biased region" description="Basic and acidic residues" evidence="1">
    <location>
        <begin position="922"/>
        <end position="973"/>
    </location>
</feature>
<feature type="compositionally biased region" description="Basic and acidic residues" evidence="1">
    <location>
        <begin position="829"/>
        <end position="909"/>
    </location>
</feature>
<feature type="compositionally biased region" description="Polar residues" evidence="1">
    <location>
        <begin position="275"/>
        <end position="293"/>
    </location>
</feature>
<keyword evidence="3" id="KW-1185">Reference proteome</keyword>
<dbReference type="EMBL" id="KQ459596">
    <property type="protein sequence ID" value="KPI95308.1"/>
    <property type="molecule type" value="Genomic_DNA"/>
</dbReference>
<feature type="region of interest" description="Disordered" evidence="1">
    <location>
        <begin position="275"/>
        <end position="534"/>
    </location>
</feature>
<reference evidence="2 3" key="1">
    <citation type="journal article" date="2015" name="Nat. Commun.">
        <title>Outbred genome sequencing and CRISPR/Cas9 gene editing in butterflies.</title>
        <authorList>
            <person name="Li X."/>
            <person name="Fan D."/>
            <person name="Zhang W."/>
            <person name="Liu G."/>
            <person name="Zhang L."/>
            <person name="Zhao L."/>
            <person name="Fang X."/>
            <person name="Chen L."/>
            <person name="Dong Y."/>
            <person name="Chen Y."/>
            <person name="Ding Y."/>
            <person name="Zhao R."/>
            <person name="Feng M."/>
            <person name="Zhu Y."/>
            <person name="Feng Y."/>
            <person name="Jiang X."/>
            <person name="Zhu D."/>
            <person name="Xiang H."/>
            <person name="Feng X."/>
            <person name="Li S."/>
            <person name="Wang J."/>
            <person name="Zhang G."/>
            <person name="Kronforst M.R."/>
            <person name="Wang W."/>
        </authorList>
    </citation>
    <scope>NUCLEOTIDE SEQUENCE [LARGE SCALE GENOMIC DNA]</scope>
    <source>
        <strain evidence="2">Ya'a_city_454_Px</strain>
        <tissue evidence="2">Whole body</tissue>
    </source>
</reference>
<dbReference type="Proteomes" id="UP000053268">
    <property type="component" value="Unassembled WGS sequence"/>
</dbReference>
<accession>A0A194PQR9</accession>
<feature type="region of interest" description="Disordered" evidence="1">
    <location>
        <begin position="1"/>
        <end position="64"/>
    </location>
</feature>
<gene>
    <name evidence="2" type="ORF">RR46_08767</name>
</gene>
<proteinExistence type="predicted"/>
<feature type="compositionally biased region" description="Polar residues" evidence="1">
    <location>
        <begin position="1359"/>
        <end position="1371"/>
    </location>
</feature>
<feature type="compositionally biased region" description="Basic and acidic residues" evidence="1">
    <location>
        <begin position="237"/>
        <end position="248"/>
    </location>
</feature>
<feature type="compositionally biased region" description="Polar residues" evidence="1">
    <location>
        <begin position="17"/>
        <end position="45"/>
    </location>
</feature>
<feature type="region of interest" description="Disordered" evidence="1">
    <location>
        <begin position="187"/>
        <end position="248"/>
    </location>
</feature>
<feature type="compositionally biased region" description="Polar residues" evidence="1">
    <location>
        <begin position="308"/>
        <end position="337"/>
    </location>
</feature>
<feature type="compositionally biased region" description="Basic and acidic residues" evidence="1">
    <location>
        <begin position="338"/>
        <end position="361"/>
    </location>
</feature>
<feature type="compositionally biased region" description="Pro residues" evidence="1">
    <location>
        <begin position="391"/>
        <end position="401"/>
    </location>
</feature>
<feature type="compositionally biased region" description="Polar residues" evidence="1">
    <location>
        <begin position="643"/>
        <end position="655"/>
    </location>
</feature>